<dbReference type="Proteomes" id="UP001201273">
    <property type="component" value="Unassembled WGS sequence"/>
</dbReference>
<evidence type="ECO:0000259" key="19">
    <source>
        <dbReference type="Pfam" id="PF22456"/>
    </source>
</evidence>
<accession>A0ABS8WFR8</accession>
<dbReference type="RefSeq" id="WP_233054223.1">
    <property type="nucleotide sequence ID" value="NZ_JAIMJA010000021.1"/>
</dbReference>
<dbReference type="InterPro" id="IPR001431">
    <property type="entry name" value="Pept_M16_Zn_BS"/>
</dbReference>
<comment type="cofactor">
    <cofactor evidence="1">
        <name>Zn(2+)</name>
        <dbReference type="ChEBI" id="CHEBI:29105"/>
    </cofactor>
</comment>
<dbReference type="EC" id="3.4.24.55" evidence="4"/>
<evidence type="ECO:0000256" key="7">
    <source>
        <dbReference type="ARBA" id="ARBA00022723"/>
    </source>
</evidence>
<dbReference type="EMBL" id="JAIMJA010000021">
    <property type="protein sequence ID" value="MCE2596586.1"/>
    <property type="molecule type" value="Genomic_DNA"/>
</dbReference>
<dbReference type="Gene3D" id="3.30.830.10">
    <property type="entry name" value="Metalloenzyme, LuxS/M16 peptidase-like"/>
    <property type="match status" value="4"/>
</dbReference>
<dbReference type="Pfam" id="PF16187">
    <property type="entry name" value="Peptidase_M16_M"/>
    <property type="match status" value="1"/>
</dbReference>
<keyword evidence="6" id="KW-0645">Protease</keyword>
<gene>
    <name evidence="20" type="ORF">K6Y31_17495</name>
</gene>
<dbReference type="Pfam" id="PF22456">
    <property type="entry name" value="PqqF-like_C_4"/>
    <property type="match status" value="1"/>
</dbReference>
<keyword evidence="8" id="KW-0378">Hydrolase</keyword>
<evidence type="ECO:0000256" key="4">
    <source>
        <dbReference type="ARBA" id="ARBA00012449"/>
    </source>
</evidence>
<dbReference type="InterPro" id="IPR011765">
    <property type="entry name" value="Pept_M16_N"/>
</dbReference>
<dbReference type="InterPro" id="IPR007863">
    <property type="entry name" value="Peptidase_M16_C"/>
</dbReference>
<dbReference type="Pfam" id="PF00675">
    <property type="entry name" value="Peptidase_M16"/>
    <property type="match status" value="1"/>
</dbReference>
<dbReference type="PANTHER" id="PTHR43690">
    <property type="entry name" value="NARDILYSIN"/>
    <property type="match status" value="1"/>
</dbReference>
<comment type="similarity">
    <text evidence="3 14">Belongs to the peptidase M16 family.</text>
</comment>
<feature type="domain" description="Peptidase M16 C-terminal" evidence="17">
    <location>
        <begin position="208"/>
        <end position="383"/>
    </location>
</feature>
<dbReference type="InterPro" id="IPR054734">
    <property type="entry name" value="PqqF-like_C_4"/>
</dbReference>
<dbReference type="InterPro" id="IPR050626">
    <property type="entry name" value="Peptidase_M16"/>
</dbReference>
<evidence type="ECO:0000256" key="3">
    <source>
        <dbReference type="ARBA" id="ARBA00007261"/>
    </source>
</evidence>
<sequence length="952" mass="106848">MRSTLAFCRRLIILCIVVIAPLHAQVITSPNDDRAYQVITLDNQLEVLLVSDPEAKNSAATIAVPVGSMHNPDSQLGLAHYLEHMLFLGSERYPEINDYSKFMRLNGGYTNAYTAQDKTVYGFEANDKVFAQALDRLGDVMRAPLLDEHYADKERSTVNAEQQTYKGQDARKLYALERFTLNPNHPMSRFSTGDLNTLKDKPGSKLQDELEAFFNAYYSANLMKAVLYGPRELADLEKLAKQYLTQIPNRQAEQPKILPPLVTANELGIQASLKPSSEIKVLKMSFVMPSVAEFYPYKPGHYVSRILGSDRVGSLSDYLQKAGLIEALMAGFDDNYGPDDSGLTVQFQLTDAGLKQQDKIIAATFAYIDLIKQQGVNEAQYHALEQSLKNSFAYLPKSAGFNYSMSLVANMLMLPTDEIIYAGFRLDSFNPELVRQVLSYLAPERVRLLVAHSGVVGDQVMVSYGDSYKVEKIQSDRMDKWRKQATDLMKQMHLPEGNRWLPEDETIVKAEHQDQAVELVKAPGLSLWFKQSEYYQEPKGSIALELNNNLLDQSAQQRMAGAILNVVLAKQLVGLSYEAGEANLSINASTSDGLMLTTGGFTDKQGELMLTLMDTVKQATFTQQALDLAKIEIRRQIENKLKGPTMSLAFAEFRNLVRLPAWSDQDLLAALDKVTLAELTKLRNDMFSQSGIRMLVLGNFTSKQAIALQQEVVKRAPVNAKSFYKLTRVKPEAKRRVTWSAASEMGDAALAYIFVSTKAGEAGQVQAELLNKIAYSDFYDLIRTQEQLSYSPFTASFPIDDYAAFGLFTQSPEQGPKHLQQRYEYFVQQFAKKLAGYDQAEFDKIKQAYIANFQQKPSNLDEEFGYMQGLWSEHKADLNSKAQRLALIEQTTLKQVQDLFKDMVLGSNNEQYLIQVRGSQFLDSPLGELKGSMDIPDLRTWQAKVKGQSGTQ</sequence>
<evidence type="ECO:0000259" key="17">
    <source>
        <dbReference type="Pfam" id="PF05193"/>
    </source>
</evidence>
<evidence type="ECO:0000256" key="13">
    <source>
        <dbReference type="ARBA" id="ARBA00033450"/>
    </source>
</evidence>
<dbReference type="PANTHER" id="PTHR43690:SF18">
    <property type="entry name" value="INSULIN-DEGRADING ENZYME-RELATED"/>
    <property type="match status" value="1"/>
</dbReference>
<feature type="domain" description="Peptidase M16 N-terminal" evidence="16">
    <location>
        <begin position="47"/>
        <end position="169"/>
    </location>
</feature>
<evidence type="ECO:0000256" key="12">
    <source>
        <dbReference type="ARBA" id="ARBA00031184"/>
    </source>
</evidence>
<keyword evidence="9" id="KW-0862">Zinc</keyword>
<evidence type="ECO:0000256" key="11">
    <source>
        <dbReference type="ARBA" id="ARBA00029597"/>
    </source>
</evidence>
<organism evidence="20 21">
    <name type="scientific">Motilimonas cestriensis</name>
    <dbReference type="NCBI Taxonomy" id="2742685"/>
    <lineage>
        <taxon>Bacteria</taxon>
        <taxon>Pseudomonadati</taxon>
        <taxon>Pseudomonadota</taxon>
        <taxon>Gammaproteobacteria</taxon>
        <taxon>Alteromonadales</taxon>
        <taxon>Alteromonadales genera incertae sedis</taxon>
        <taxon>Motilimonas</taxon>
    </lineage>
</organism>
<keyword evidence="10" id="KW-0482">Metalloprotease</keyword>
<keyword evidence="15" id="KW-0732">Signal</keyword>
<reference evidence="20 21" key="1">
    <citation type="journal article" date="2022" name="Environ. Microbiol. Rep.">
        <title>Eco-phylogenetic analyses reveal divergent evolution of vitamin B12 metabolism in the marine bacterial family 'Psychromonadaceae'.</title>
        <authorList>
            <person name="Jin X."/>
            <person name="Yang Y."/>
            <person name="Cao H."/>
            <person name="Gao B."/>
            <person name="Zhao Z."/>
        </authorList>
    </citation>
    <scope>NUCLEOTIDE SEQUENCE [LARGE SCALE GENOMIC DNA]</scope>
    <source>
        <strain evidence="20 21">MKS20</strain>
    </source>
</reference>
<keyword evidence="21" id="KW-1185">Reference proteome</keyword>
<evidence type="ECO:0000256" key="6">
    <source>
        <dbReference type="ARBA" id="ARBA00022670"/>
    </source>
</evidence>
<evidence type="ECO:0000256" key="10">
    <source>
        <dbReference type="ARBA" id="ARBA00023049"/>
    </source>
</evidence>
<evidence type="ECO:0000256" key="2">
    <source>
        <dbReference type="ARBA" id="ARBA00002184"/>
    </source>
</evidence>
<feature type="signal peptide" evidence="15">
    <location>
        <begin position="1"/>
        <end position="24"/>
    </location>
</feature>
<feature type="chain" id="PRO_5045286466" description="Protease 3" evidence="15">
    <location>
        <begin position="25"/>
        <end position="952"/>
    </location>
</feature>
<evidence type="ECO:0000256" key="8">
    <source>
        <dbReference type="ARBA" id="ARBA00022801"/>
    </source>
</evidence>
<keyword evidence="7" id="KW-0479">Metal-binding</keyword>
<dbReference type="InterPro" id="IPR032632">
    <property type="entry name" value="Peptidase_M16_M"/>
</dbReference>
<proteinExistence type="inferred from homology"/>
<feature type="domain" description="Coenzyme PQQ synthesis protein F-like C-terminal lobe" evidence="19">
    <location>
        <begin position="769"/>
        <end position="864"/>
    </location>
</feature>
<evidence type="ECO:0000256" key="14">
    <source>
        <dbReference type="RuleBase" id="RU004447"/>
    </source>
</evidence>
<evidence type="ECO:0000313" key="21">
    <source>
        <dbReference type="Proteomes" id="UP001201273"/>
    </source>
</evidence>
<dbReference type="Pfam" id="PF05193">
    <property type="entry name" value="Peptidase_M16_C"/>
    <property type="match status" value="1"/>
</dbReference>
<evidence type="ECO:0000313" key="20">
    <source>
        <dbReference type="EMBL" id="MCE2596586.1"/>
    </source>
</evidence>
<evidence type="ECO:0000256" key="9">
    <source>
        <dbReference type="ARBA" id="ARBA00022833"/>
    </source>
</evidence>
<evidence type="ECO:0000256" key="5">
    <source>
        <dbReference type="ARBA" id="ARBA00017565"/>
    </source>
</evidence>
<evidence type="ECO:0000259" key="18">
    <source>
        <dbReference type="Pfam" id="PF16187"/>
    </source>
</evidence>
<dbReference type="PROSITE" id="PS00143">
    <property type="entry name" value="INSULINASE"/>
    <property type="match status" value="1"/>
</dbReference>
<evidence type="ECO:0000259" key="16">
    <source>
        <dbReference type="Pfam" id="PF00675"/>
    </source>
</evidence>
<evidence type="ECO:0000256" key="1">
    <source>
        <dbReference type="ARBA" id="ARBA00001947"/>
    </source>
</evidence>
<feature type="domain" description="Peptidase M16 middle/third" evidence="18">
    <location>
        <begin position="392"/>
        <end position="670"/>
    </location>
</feature>
<dbReference type="InterPro" id="IPR011249">
    <property type="entry name" value="Metalloenz_LuxS/M16"/>
</dbReference>
<name>A0ABS8WFR8_9GAMM</name>
<evidence type="ECO:0000256" key="15">
    <source>
        <dbReference type="SAM" id="SignalP"/>
    </source>
</evidence>
<comment type="caution">
    <text evidence="20">The sequence shown here is derived from an EMBL/GenBank/DDBJ whole genome shotgun (WGS) entry which is preliminary data.</text>
</comment>
<comment type="function">
    <text evidence="2">Endopeptidase that degrades small peptides of less than 7 kDa, such as glucagon and insulin.</text>
</comment>
<protein>
    <recommendedName>
        <fullName evidence="5">Protease 3</fullName>
        <ecNumber evidence="4">3.4.24.55</ecNumber>
    </recommendedName>
    <alternativeName>
        <fullName evidence="13">Pitrilysin</fullName>
    </alternativeName>
    <alternativeName>
        <fullName evidence="12">Protease III</fullName>
    </alternativeName>
    <alternativeName>
        <fullName evidence="11">Protease pi</fullName>
    </alternativeName>
</protein>
<dbReference type="SUPFAM" id="SSF63411">
    <property type="entry name" value="LuxS/MPP-like metallohydrolase"/>
    <property type="match status" value="4"/>
</dbReference>